<keyword evidence="2" id="KW-0808">Transferase</keyword>
<dbReference type="GO" id="GO:0016740">
    <property type="term" value="F:transferase activity"/>
    <property type="evidence" value="ECO:0007669"/>
    <property type="project" value="UniProtKB-KW"/>
</dbReference>
<dbReference type="EMBL" id="CABWKQ010000045">
    <property type="protein sequence ID" value="VWX38571.1"/>
    <property type="molecule type" value="Genomic_DNA"/>
</dbReference>
<evidence type="ECO:0000313" key="3">
    <source>
        <dbReference type="Proteomes" id="UP000439752"/>
    </source>
</evidence>
<accession>A0A653III0</accession>
<dbReference type="SUPFAM" id="SSF56112">
    <property type="entry name" value="Protein kinase-like (PK-like)"/>
    <property type="match status" value="1"/>
</dbReference>
<gene>
    <name evidence="2" type="ORF">EXIGUO9Y_50022</name>
</gene>
<organism evidence="2 3">
    <name type="scientific">Exiguobacterium oxidotolerans</name>
    <dbReference type="NCBI Taxonomy" id="223958"/>
    <lineage>
        <taxon>Bacteria</taxon>
        <taxon>Bacillati</taxon>
        <taxon>Bacillota</taxon>
        <taxon>Bacilli</taxon>
        <taxon>Bacillales</taxon>
        <taxon>Bacillales Family XII. Incertae Sedis</taxon>
        <taxon>Exiguobacterium</taxon>
    </lineage>
</organism>
<dbReference type="Proteomes" id="UP000439752">
    <property type="component" value="Unassembled WGS sequence"/>
</dbReference>
<dbReference type="RefSeq" id="WP_159172478.1">
    <property type="nucleotide sequence ID" value="NZ_LR732308.1"/>
</dbReference>
<dbReference type="InterPro" id="IPR002575">
    <property type="entry name" value="Aminoglycoside_PTrfase"/>
</dbReference>
<dbReference type="PANTHER" id="PTHR41283:SF1">
    <property type="entry name" value="AMINOGLYCOSIDE PHOSPHOTRANSFERASE DOMAIN-CONTAINING PROTEIN"/>
    <property type="match status" value="1"/>
</dbReference>
<dbReference type="PANTHER" id="PTHR41283">
    <property type="entry name" value="AMINOGLYCOSIDE PHOSPHOTRANSFERASE"/>
    <property type="match status" value="1"/>
</dbReference>
<evidence type="ECO:0000313" key="2">
    <source>
        <dbReference type="EMBL" id="VWX38571.1"/>
    </source>
</evidence>
<reference evidence="2 3" key="1">
    <citation type="submission" date="2019-10" db="EMBL/GenBank/DDBJ databases">
        <authorList>
            <person name="Karimi E."/>
        </authorList>
    </citation>
    <scope>NUCLEOTIDE SEQUENCE [LARGE SCALE GENOMIC DNA]</scope>
    <source>
        <strain evidence="2">Exiguobacterium sp. 9Y</strain>
    </source>
</reference>
<dbReference type="Pfam" id="PF01636">
    <property type="entry name" value="APH"/>
    <property type="match status" value="1"/>
</dbReference>
<dbReference type="Gene3D" id="3.90.1200.10">
    <property type="match status" value="1"/>
</dbReference>
<dbReference type="AlphaFoldDB" id="A0A653III0"/>
<dbReference type="InterPro" id="IPR011009">
    <property type="entry name" value="Kinase-like_dom_sf"/>
</dbReference>
<keyword evidence="3" id="KW-1185">Reference proteome</keyword>
<feature type="domain" description="Aminoglycoside phosphotransferase" evidence="1">
    <location>
        <begin position="19"/>
        <end position="243"/>
    </location>
</feature>
<proteinExistence type="predicted"/>
<name>A0A653III0_9BACL</name>
<protein>
    <submittedName>
        <fullName evidence="2">Aminoglycoside phosphotransferase</fullName>
    </submittedName>
</protein>
<evidence type="ECO:0000259" key="1">
    <source>
        <dbReference type="Pfam" id="PF01636"/>
    </source>
</evidence>
<sequence>MDREEIKQNIGWLKSATRIEPLTIGYSSYPKFYVINGQREYVLQLMDGTRFTWQRELAENVQTMSADGLPVVPFVEVGRLSTHSAYSIRPYFRGNDAKTELATADEATAYKLGIEAGQVLAALHGYAAPASVADWAERCQAKHQRYVTAYRTSGVEFEQAEQLIAWIEQQIPRIADRPNRFQHDDFHLGNLIVRDGSLVGVIDFDQADYGDPWHDFVKLGLFTVEQSIPFARGQLKGYFDGPVPEAFWDVYSIYMAMALFSALVWTIRNHPEEVTEMTGRLTRILAAHDNFSRRIPVWYTG</sequence>